<dbReference type="Proteomes" id="UP000605201">
    <property type="component" value="Unassembled WGS sequence"/>
</dbReference>
<organism evidence="1 2">
    <name type="scientific">Candidatus Desulfatibia vada</name>
    <dbReference type="NCBI Taxonomy" id="2841696"/>
    <lineage>
        <taxon>Bacteria</taxon>
        <taxon>Pseudomonadati</taxon>
        <taxon>Thermodesulfobacteriota</taxon>
        <taxon>Desulfobacteria</taxon>
        <taxon>Desulfobacterales</taxon>
        <taxon>Desulfobacterales incertae sedis</taxon>
        <taxon>Candidatus Desulfatibia</taxon>
    </lineage>
</organism>
<protein>
    <submittedName>
        <fullName evidence="1">Uncharacterized protein</fullName>
    </submittedName>
</protein>
<comment type="caution">
    <text evidence="1">The sequence shown here is derived from an EMBL/GenBank/DDBJ whole genome shotgun (WGS) entry which is preliminary data.</text>
</comment>
<gene>
    <name evidence="1" type="ORF">H8D96_10190</name>
</gene>
<evidence type="ECO:0000313" key="1">
    <source>
        <dbReference type="EMBL" id="MBC8432278.1"/>
    </source>
</evidence>
<proteinExistence type="predicted"/>
<dbReference type="EMBL" id="JACNIG010000214">
    <property type="protein sequence ID" value="MBC8432278.1"/>
    <property type="molecule type" value="Genomic_DNA"/>
</dbReference>
<name>A0A8J6TQG4_9BACT</name>
<accession>A0A8J6TQG4</accession>
<sequence length="157" mass="18079">MKHITVNTYRKDKYYPRVVKAVGKMLAHADVVAPSDILIEMGNLSKKNYEAWRKGQVPYLERVFEGSLSKANRILRIIGFHVHDLNMVSRQAVYHQWGKGKKRMLRFSKSGDPNIEKAYSRHYYWNQSQQKKQIAINNALPEQGGAVDQGHSGPIKK</sequence>
<dbReference type="AlphaFoldDB" id="A0A8J6TQG4"/>
<evidence type="ECO:0000313" key="2">
    <source>
        <dbReference type="Proteomes" id="UP000605201"/>
    </source>
</evidence>
<reference evidence="1 2" key="1">
    <citation type="submission" date="2020-08" db="EMBL/GenBank/DDBJ databases">
        <title>Bridging the membrane lipid divide: bacteria of the FCB group superphylum have the potential to synthesize archaeal ether lipids.</title>
        <authorList>
            <person name="Villanueva L."/>
            <person name="Von Meijenfeldt F.A.B."/>
            <person name="Westbye A.B."/>
            <person name="Yadav S."/>
            <person name="Hopmans E.C."/>
            <person name="Dutilh B.E."/>
            <person name="Sinninghe Damste J.S."/>
        </authorList>
    </citation>
    <scope>NUCLEOTIDE SEQUENCE [LARGE SCALE GENOMIC DNA]</scope>
    <source>
        <strain evidence="1">NIOZ-UU17</strain>
    </source>
</reference>